<feature type="compositionally biased region" description="Polar residues" evidence="1">
    <location>
        <begin position="55"/>
        <end position="64"/>
    </location>
</feature>
<protein>
    <submittedName>
        <fullName evidence="2">SlyX</fullName>
    </submittedName>
</protein>
<dbReference type="Pfam" id="PF04102">
    <property type="entry name" value="SlyX"/>
    <property type="match status" value="1"/>
</dbReference>
<gene>
    <name evidence="2" type="ORF">TG4357_03252</name>
</gene>
<accession>A0A0P1G372</accession>
<dbReference type="Proteomes" id="UP000051587">
    <property type="component" value="Unassembled WGS sequence"/>
</dbReference>
<reference evidence="2 3" key="1">
    <citation type="submission" date="2015-09" db="EMBL/GenBank/DDBJ databases">
        <authorList>
            <consortium name="Swine Surveillance"/>
        </authorList>
    </citation>
    <scope>NUCLEOTIDE SEQUENCE [LARGE SCALE GENOMIC DNA]</scope>
    <source>
        <strain evidence="2 3">CECT 4357</strain>
    </source>
</reference>
<sequence>MEQIEEKMAHLIRTVDDLSDIVARQQGEIDVLTRRVAMLMQREAEREADGGSHIFTGQEQPPHY</sequence>
<dbReference type="AlphaFoldDB" id="A0A0P1G372"/>
<proteinExistence type="predicted"/>
<dbReference type="InterPro" id="IPR007236">
    <property type="entry name" value="SlyX"/>
</dbReference>
<dbReference type="EMBL" id="CYSA01000026">
    <property type="protein sequence ID" value="CUH67841.1"/>
    <property type="molecule type" value="Genomic_DNA"/>
</dbReference>
<feature type="region of interest" description="Disordered" evidence="1">
    <location>
        <begin position="44"/>
        <end position="64"/>
    </location>
</feature>
<evidence type="ECO:0000313" key="3">
    <source>
        <dbReference type="Proteomes" id="UP000051587"/>
    </source>
</evidence>
<dbReference type="OrthoDB" id="285836at2"/>
<name>A0A0P1G372_THAGE</name>
<keyword evidence="3" id="KW-1185">Reference proteome</keyword>
<organism evidence="2 3">
    <name type="scientific">Thalassovita gelatinovora</name>
    <name type="common">Thalassobius gelatinovorus</name>
    <dbReference type="NCBI Taxonomy" id="53501"/>
    <lineage>
        <taxon>Bacteria</taxon>
        <taxon>Pseudomonadati</taxon>
        <taxon>Pseudomonadota</taxon>
        <taxon>Alphaproteobacteria</taxon>
        <taxon>Rhodobacterales</taxon>
        <taxon>Roseobacteraceae</taxon>
        <taxon>Thalassovita</taxon>
    </lineage>
</organism>
<evidence type="ECO:0000256" key="1">
    <source>
        <dbReference type="SAM" id="MobiDB-lite"/>
    </source>
</evidence>
<evidence type="ECO:0000313" key="2">
    <source>
        <dbReference type="EMBL" id="CUH67841.1"/>
    </source>
</evidence>
<dbReference type="STRING" id="53501.SAMN04488043_1018"/>
<dbReference type="RefSeq" id="WP_058263918.1">
    <property type="nucleotide sequence ID" value="NZ_CP051181.1"/>
</dbReference>